<dbReference type="EMBL" id="CAJNOK010000917">
    <property type="protein sequence ID" value="CAF0783009.1"/>
    <property type="molecule type" value="Genomic_DNA"/>
</dbReference>
<dbReference type="EMBL" id="CAJOBA010000917">
    <property type="protein sequence ID" value="CAF3564837.1"/>
    <property type="molecule type" value="Genomic_DNA"/>
</dbReference>
<reference evidence="3" key="1">
    <citation type="submission" date="2021-02" db="EMBL/GenBank/DDBJ databases">
        <authorList>
            <person name="Nowell W R."/>
        </authorList>
    </citation>
    <scope>NUCLEOTIDE SEQUENCE</scope>
</reference>
<protein>
    <recommendedName>
        <fullName evidence="2">DED domain-containing protein</fullName>
    </recommendedName>
</protein>
<dbReference type="GO" id="GO:0042981">
    <property type="term" value="P:regulation of apoptotic process"/>
    <property type="evidence" value="ECO:0007669"/>
    <property type="project" value="InterPro"/>
</dbReference>
<feature type="non-terminal residue" evidence="3">
    <location>
        <position position="1"/>
    </location>
</feature>
<dbReference type="AlphaFoldDB" id="A0A8S2D052"/>
<dbReference type="Pfam" id="PF01335">
    <property type="entry name" value="DED"/>
    <property type="match status" value="1"/>
</dbReference>
<evidence type="ECO:0000313" key="5">
    <source>
        <dbReference type="Proteomes" id="UP000677228"/>
    </source>
</evidence>
<dbReference type="PANTHER" id="PTHR48169">
    <property type="entry name" value="DED DOMAIN-CONTAINING PROTEIN"/>
    <property type="match status" value="1"/>
</dbReference>
<proteinExistence type="predicted"/>
<sequence>IMSNTDFQLRALLINIERELNDDDIGNLCFILECDVPRRILDNYKKTQSMSEIWETLIDYGKITPNNLTYLIKRFENIHRPDLAARLTQFCPSPFPLP</sequence>
<evidence type="ECO:0000313" key="4">
    <source>
        <dbReference type="EMBL" id="CAF3564837.1"/>
    </source>
</evidence>
<dbReference type="PANTHER" id="PTHR48169:SF7">
    <property type="entry name" value="CASPASE 10"/>
    <property type="match status" value="1"/>
</dbReference>
<dbReference type="GO" id="GO:0006915">
    <property type="term" value="P:apoptotic process"/>
    <property type="evidence" value="ECO:0007669"/>
    <property type="project" value="UniProtKB-KW"/>
</dbReference>
<organism evidence="3 5">
    <name type="scientific">Didymodactylos carnosus</name>
    <dbReference type="NCBI Taxonomy" id="1234261"/>
    <lineage>
        <taxon>Eukaryota</taxon>
        <taxon>Metazoa</taxon>
        <taxon>Spiralia</taxon>
        <taxon>Gnathifera</taxon>
        <taxon>Rotifera</taxon>
        <taxon>Eurotatoria</taxon>
        <taxon>Bdelloidea</taxon>
        <taxon>Philodinida</taxon>
        <taxon>Philodinidae</taxon>
        <taxon>Didymodactylos</taxon>
    </lineage>
</organism>
<evidence type="ECO:0000259" key="2">
    <source>
        <dbReference type="PROSITE" id="PS50168"/>
    </source>
</evidence>
<feature type="domain" description="DED" evidence="2">
    <location>
        <begin position="8"/>
        <end position="89"/>
    </location>
</feature>
<dbReference type="SUPFAM" id="SSF47986">
    <property type="entry name" value="DEATH domain"/>
    <property type="match status" value="1"/>
</dbReference>
<dbReference type="InterPro" id="IPR001875">
    <property type="entry name" value="DED_dom"/>
</dbReference>
<gene>
    <name evidence="3" type="ORF">OVA965_LOCUS3714</name>
    <name evidence="4" type="ORF">TMI583_LOCUS3712</name>
</gene>
<dbReference type="PROSITE" id="PS50168">
    <property type="entry name" value="DED"/>
    <property type="match status" value="1"/>
</dbReference>
<keyword evidence="1" id="KW-0053">Apoptosis</keyword>
<dbReference type="Gene3D" id="1.10.533.10">
    <property type="entry name" value="Death Domain, Fas"/>
    <property type="match status" value="1"/>
</dbReference>
<dbReference type="InterPro" id="IPR011029">
    <property type="entry name" value="DEATH-like_dom_sf"/>
</dbReference>
<evidence type="ECO:0000256" key="1">
    <source>
        <dbReference type="ARBA" id="ARBA00022703"/>
    </source>
</evidence>
<accession>A0A8S2D052</accession>
<evidence type="ECO:0000313" key="3">
    <source>
        <dbReference type="EMBL" id="CAF0783009.1"/>
    </source>
</evidence>
<name>A0A8S2D052_9BILA</name>
<dbReference type="Proteomes" id="UP000682733">
    <property type="component" value="Unassembled WGS sequence"/>
</dbReference>
<comment type="caution">
    <text evidence="3">The sequence shown here is derived from an EMBL/GenBank/DDBJ whole genome shotgun (WGS) entry which is preliminary data.</text>
</comment>
<dbReference type="Proteomes" id="UP000677228">
    <property type="component" value="Unassembled WGS sequence"/>
</dbReference>